<evidence type="ECO:0000256" key="1">
    <source>
        <dbReference type="SAM" id="MobiDB-lite"/>
    </source>
</evidence>
<protein>
    <submittedName>
        <fullName evidence="2">DUF4192 family protein</fullName>
    </submittedName>
</protein>
<organism evidence="2 3">
    <name type="scientific">Microbacterium mcarthurae</name>
    <dbReference type="NCBI Taxonomy" id="3035918"/>
    <lineage>
        <taxon>Bacteria</taxon>
        <taxon>Bacillati</taxon>
        <taxon>Actinomycetota</taxon>
        <taxon>Actinomycetes</taxon>
        <taxon>Micrococcales</taxon>
        <taxon>Microbacteriaceae</taxon>
        <taxon>Microbacterium</taxon>
    </lineage>
</organism>
<accession>A0ABW9GK33</accession>
<evidence type="ECO:0000313" key="3">
    <source>
        <dbReference type="Proteomes" id="UP001630303"/>
    </source>
</evidence>
<dbReference type="EMBL" id="JAROCE010000003">
    <property type="protein sequence ID" value="MFM2720935.1"/>
    <property type="molecule type" value="Genomic_DNA"/>
</dbReference>
<name>A0ABW9GK33_9MICO</name>
<feature type="compositionally biased region" description="Polar residues" evidence="1">
    <location>
        <begin position="374"/>
        <end position="386"/>
    </location>
</feature>
<reference evidence="2 3" key="1">
    <citation type="submission" date="2023-03" db="EMBL/GenBank/DDBJ databases">
        <title>MT1 and MT2 Draft Genomes of Novel Species.</title>
        <authorList>
            <person name="Venkateswaran K."/>
        </authorList>
    </citation>
    <scope>NUCLEOTIDE SEQUENCE [LARGE SCALE GENOMIC DNA]</scope>
    <source>
        <strain evidence="2 3">IF8SW-P5</strain>
    </source>
</reference>
<sequence length="386" mass="40405">MSTIVRATSPAEFLALVPHLLGCTPRNSLALVTFAGGRSLGALRIDLPGPDAVSDIENVAATVIGMACKVPRTDAIAAVVYTETKLADAEAAPHHPLVEALLARADICGLRVQDALIVGSDGWDSLLAPGVDGARSLDEIAPLPHLPADGEIESDQFAAAQLPAVPPAEATAVHRLLTDAAHLLSPEGERRRLPGRRHAAAEAVAEDLADPPALFETFLDPATPPDVPRIAAVSFCLQRAVLRDVALVQAVGDLATGDAAYAVLCAYADGRPLPAEIGRLMCGEGTRPDPPRLLRALERCRRVAAATPRAGRAGPLAACAWLAWATGRSTHAAVYATQALAIDPHHGLAEIVRTMTDQGRVPEWLFDPRPITSPGETGSSRGSRAR</sequence>
<dbReference type="RefSeq" id="WP_239275882.1">
    <property type="nucleotide sequence ID" value="NZ_JAROCE010000003.1"/>
</dbReference>
<dbReference type="Pfam" id="PF13830">
    <property type="entry name" value="DUF4192"/>
    <property type="match status" value="1"/>
</dbReference>
<dbReference type="InterPro" id="IPR025447">
    <property type="entry name" value="DUF4192"/>
</dbReference>
<comment type="caution">
    <text evidence="2">The sequence shown here is derived from an EMBL/GenBank/DDBJ whole genome shotgun (WGS) entry which is preliminary data.</text>
</comment>
<evidence type="ECO:0000313" key="2">
    <source>
        <dbReference type="EMBL" id="MFM2720935.1"/>
    </source>
</evidence>
<dbReference type="Proteomes" id="UP001630303">
    <property type="component" value="Unassembled WGS sequence"/>
</dbReference>
<gene>
    <name evidence="2" type="ORF">P5G46_10520</name>
</gene>
<proteinExistence type="predicted"/>
<feature type="region of interest" description="Disordered" evidence="1">
    <location>
        <begin position="363"/>
        <end position="386"/>
    </location>
</feature>
<keyword evidence="3" id="KW-1185">Reference proteome</keyword>